<feature type="domain" description="IrrE N-terminal-like" evidence="1">
    <location>
        <begin position="112"/>
        <end position="180"/>
    </location>
</feature>
<organism evidence="3">
    <name type="scientific">marine sediment metagenome</name>
    <dbReference type="NCBI Taxonomy" id="412755"/>
    <lineage>
        <taxon>unclassified sequences</taxon>
        <taxon>metagenomes</taxon>
        <taxon>ecological metagenomes</taxon>
    </lineage>
</organism>
<feature type="non-terminal residue" evidence="3">
    <location>
        <position position="1"/>
    </location>
</feature>
<evidence type="ECO:0000313" key="3">
    <source>
        <dbReference type="EMBL" id="GAI53325.1"/>
    </source>
</evidence>
<accession>X1QQT4</accession>
<dbReference type="AlphaFoldDB" id="X1QQT4"/>
<dbReference type="Pfam" id="PF08401">
    <property type="entry name" value="ArdcN"/>
    <property type="match status" value="1"/>
</dbReference>
<dbReference type="EMBL" id="BARV01035056">
    <property type="protein sequence ID" value="GAI53325.1"/>
    <property type="molecule type" value="Genomic_DNA"/>
</dbReference>
<sequence length="192" mass="21553">AVLDSMVKFHRYSFCNQMILMFEGCSQVAGYKRWQELGRAVKKGSKAVWILAPAYYKKKVENDEGEEEEVRKLYFRSVPVFDIADTEGKEIERGLTTRSELNFSLVREAAGKLGFTVRLKPLQIATGGYIKDRAITLNSNLNDTEHVGTLIHELSHGLLDHTNNKNGELPAAVKEQQAETATYLACQILGKS</sequence>
<reference evidence="3" key="1">
    <citation type="journal article" date="2014" name="Front. Microbiol.">
        <title>High frequency of phylogenetically diverse reductive dehalogenase-homologous genes in deep subseafloor sedimentary metagenomes.</title>
        <authorList>
            <person name="Kawai M."/>
            <person name="Futagami T."/>
            <person name="Toyoda A."/>
            <person name="Takaki Y."/>
            <person name="Nishi S."/>
            <person name="Hori S."/>
            <person name="Arai W."/>
            <person name="Tsubouchi T."/>
            <person name="Morono Y."/>
            <person name="Uchiyama I."/>
            <person name="Ito T."/>
            <person name="Fujiyama A."/>
            <person name="Inagaki F."/>
            <person name="Takami H."/>
        </authorList>
    </citation>
    <scope>NUCLEOTIDE SEQUENCE</scope>
    <source>
        <strain evidence="3">Expedition CK06-06</strain>
    </source>
</reference>
<comment type="caution">
    <text evidence="3">The sequence shown here is derived from an EMBL/GenBank/DDBJ whole genome shotgun (WGS) entry which is preliminary data.</text>
</comment>
<name>X1QQT4_9ZZZZ</name>
<feature type="domain" description="N-terminal" evidence="2">
    <location>
        <begin position="5"/>
        <end position="81"/>
    </location>
</feature>
<gene>
    <name evidence="3" type="ORF">S06H3_54757</name>
</gene>
<dbReference type="Pfam" id="PF06114">
    <property type="entry name" value="Peptidase_M78"/>
    <property type="match status" value="1"/>
</dbReference>
<dbReference type="Gene3D" id="1.10.10.2910">
    <property type="match status" value="1"/>
</dbReference>
<evidence type="ECO:0000259" key="2">
    <source>
        <dbReference type="Pfam" id="PF08401"/>
    </source>
</evidence>
<proteinExistence type="predicted"/>
<dbReference type="InterPro" id="IPR010359">
    <property type="entry name" value="IrrE_HExxH"/>
</dbReference>
<dbReference type="InterPro" id="IPR013610">
    <property type="entry name" value="ArdC_N"/>
</dbReference>
<evidence type="ECO:0000259" key="1">
    <source>
        <dbReference type="Pfam" id="PF06114"/>
    </source>
</evidence>
<dbReference type="GO" id="GO:0003697">
    <property type="term" value="F:single-stranded DNA binding"/>
    <property type="evidence" value="ECO:0007669"/>
    <property type="project" value="InterPro"/>
</dbReference>
<protein>
    <submittedName>
        <fullName evidence="3">Uncharacterized protein</fullName>
    </submittedName>
</protein>